<protein>
    <submittedName>
        <fullName evidence="2">Uncharacterized protein</fullName>
    </submittedName>
</protein>
<reference evidence="1" key="1">
    <citation type="submission" date="2022-06" db="EMBL/GenBank/DDBJ databases">
        <authorList>
            <person name="Berger JAMES D."/>
            <person name="Berger JAMES D."/>
        </authorList>
    </citation>
    <scope>NUCLEOTIDE SEQUENCE [LARGE SCALE GENOMIC DNA]</scope>
</reference>
<reference evidence="2" key="2">
    <citation type="submission" date="2023-11" db="UniProtKB">
        <authorList>
            <consortium name="WormBaseParasite"/>
        </authorList>
    </citation>
    <scope>IDENTIFICATION</scope>
</reference>
<evidence type="ECO:0000313" key="1">
    <source>
        <dbReference type="Proteomes" id="UP000050792"/>
    </source>
</evidence>
<name>A0AA85GG05_9TREM</name>
<organism evidence="1 2">
    <name type="scientific">Schistosoma rodhaini</name>
    <dbReference type="NCBI Taxonomy" id="6188"/>
    <lineage>
        <taxon>Eukaryota</taxon>
        <taxon>Metazoa</taxon>
        <taxon>Spiralia</taxon>
        <taxon>Lophotrochozoa</taxon>
        <taxon>Platyhelminthes</taxon>
        <taxon>Trematoda</taxon>
        <taxon>Digenea</taxon>
        <taxon>Strigeidida</taxon>
        <taxon>Schistosomatoidea</taxon>
        <taxon>Schistosomatidae</taxon>
        <taxon>Schistosoma</taxon>
    </lineage>
</organism>
<keyword evidence="1" id="KW-1185">Reference proteome</keyword>
<evidence type="ECO:0000313" key="2">
    <source>
        <dbReference type="WBParaSite" id="SRDH1_97570.1"/>
    </source>
</evidence>
<dbReference type="WBParaSite" id="SRDH1_97570.1">
    <property type="protein sequence ID" value="SRDH1_97570.1"/>
    <property type="gene ID" value="SRDH1_97570"/>
</dbReference>
<dbReference type="AlphaFoldDB" id="A0AA85GG05"/>
<accession>A0AA85GG05</accession>
<dbReference type="Proteomes" id="UP000050792">
    <property type="component" value="Unassembled WGS sequence"/>
</dbReference>
<proteinExistence type="predicted"/>
<sequence length="117" mass="12462">MIRLQIGTPKGAAVLYTTTPAVADRDVINLSPGLGCRGRTPGGTPAMTVPEVSAGQKQVVVCAQLQQTVPVICPATTSPHRPPRRLSSVPRRPTCAFKSPASTTISVERAFWRRTVN</sequence>